<proteinExistence type="inferred from homology"/>
<dbReference type="Pfam" id="PF05157">
    <property type="entry name" value="MshEN"/>
    <property type="match status" value="1"/>
</dbReference>
<dbReference type="GO" id="GO:0005524">
    <property type="term" value="F:ATP binding"/>
    <property type="evidence" value="ECO:0007669"/>
    <property type="project" value="UniProtKB-KW"/>
</dbReference>
<dbReference type="PANTHER" id="PTHR30258:SF1">
    <property type="entry name" value="PROTEIN TRANSPORT PROTEIN HOFB HOMOLOG"/>
    <property type="match status" value="1"/>
</dbReference>
<evidence type="ECO:0000256" key="1">
    <source>
        <dbReference type="ARBA" id="ARBA00004496"/>
    </source>
</evidence>
<evidence type="ECO:0000259" key="6">
    <source>
        <dbReference type="PROSITE" id="PS00662"/>
    </source>
</evidence>
<dbReference type="GO" id="GO:0016887">
    <property type="term" value="F:ATP hydrolysis activity"/>
    <property type="evidence" value="ECO:0007669"/>
    <property type="project" value="InterPro"/>
</dbReference>
<dbReference type="SMART" id="SM00382">
    <property type="entry name" value="AAA"/>
    <property type="match status" value="1"/>
</dbReference>
<dbReference type="Pfam" id="PF00437">
    <property type="entry name" value="T2SSE"/>
    <property type="match status" value="1"/>
</dbReference>
<gene>
    <name evidence="7" type="ORF">LMG31506_00834</name>
</gene>
<reference evidence="7" key="1">
    <citation type="submission" date="2021-03" db="EMBL/GenBank/DDBJ databases">
        <authorList>
            <person name="Peeters C."/>
        </authorList>
    </citation>
    <scope>NUCLEOTIDE SEQUENCE</scope>
    <source>
        <strain evidence="7">LMG 31506</strain>
    </source>
</reference>
<dbReference type="InterPro" id="IPR027417">
    <property type="entry name" value="P-loop_NTPase"/>
</dbReference>
<dbReference type="GO" id="GO:0005886">
    <property type="term" value="C:plasma membrane"/>
    <property type="evidence" value="ECO:0007669"/>
    <property type="project" value="TreeGrafter"/>
</dbReference>
<evidence type="ECO:0000256" key="5">
    <source>
        <dbReference type="ARBA" id="ARBA00022840"/>
    </source>
</evidence>
<dbReference type="Gene3D" id="3.40.50.300">
    <property type="entry name" value="P-loop containing nucleotide triphosphate hydrolases"/>
    <property type="match status" value="1"/>
</dbReference>
<keyword evidence="3" id="KW-0963">Cytoplasm</keyword>
<name>A0A916IRV5_9BURK</name>
<dbReference type="InterPro" id="IPR013374">
    <property type="entry name" value="ATPase_typ4_pilus-assembl_PilB"/>
</dbReference>
<dbReference type="NCBIfam" id="TIGR02538">
    <property type="entry name" value="type_IV_pilB"/>
    <property type="match status" value="1"/>
</dbReference>
<keyword evidence="5" id="KW-0067">ATP-binding</keyword>
<accession>A0A916IRV5</accession>
<comment type="caution">
    <text evidence="7">The sequence shown here is derived from an EMBL/GenBank/DDBJ whole genome shotgun (WGS) entry which is preliminary data.</text>
</comment>
<dbReference type="FunFam" id="3.40.50.300:FF:000398">
    <property type="entry name" value="Type IV pilus assembly ATPase PilB"/>
    <property type="match status" value="1"/>
</dbReference>
<evidence type="ECO:0000256" key="3">
    <source>
        <dbReference type="ARBA" id="ARBA00022490"/>
    </source>
</evidence>
<evidence type="ECO:0000256" key="2">
    <source>
        <dbReference type="ARBA" id="ARBA00006611"/>
    </source>
</evidence>
<protein>
    <recommendedName>
        <fullName evidence="6">Bacterial type II secretion system protein E domain-containing protein</fullName>
    </recommendedName>
</protein>
<evidence type="ECO:0000313" key="7">
    <source>
        <dbReference type="EMBL" id="CAG2130554.1"/>
    </source>
</evidence>
<dbReference type="GO" id="GO:0009297">
    <property type="term" value="P:pilus assembly"/>
    <property type="evidence" value="ECO:0007669"/>
    <property type="project" value="InterPro"/>
</dbReference>
<feature type="domain" description="Bacterial type II secretion system protein E" evidence="6">
    <location>
        <begin position="409"/>
        <end position="423"/>
    </location>
</feature>
<dbReference type="InterPro" id="IPR007831">
    <property type="entry name" value="T2SS_GspE_N"/>
</dbReference>
<dbReference type="PROSITE" id="PS00662">
    <property type="entry name" value="T2SP_E"/>
    <property type="match status" value="1"/>
</dbReference>
<comment type="similarity">
    <text evidence="2">Belongs to the GSP E family.</text>
</comment>
<dbReference type="CDD" id="cd01129">
    <property type="entry name" value="PulE-GspE-like"/>
    <property type="match status" value="1"/>
</dbReference>
<evidence type="ECO:0000313" key="8">
    <source>
        <dbReference type="Proteomes" id="UP000672934"/>
    </source>
</evidence>
<dbReference type="SUPFAM" id="SSF52540">
    <property type="entry name" value="P-loop containing nucleoside triphosphate hydrolases"/>
    <property type="match status" value="1"/>
</dbReference>
<dbReference type="InterPro" id="IPR003593">
    <property type="entry name" value="AAA+_ATPase"/>
</dbReference>
<dbReference type="AlphaFoldDB" id="A0A916IRV5"/>
<evidence type="ECO:0000256" key="4">
    <source>
        <dbReference type="ARBA" id="ARBA00022741"/>
    </source>
</evidence>
<dbReference type="InterPro" id="IPR037257">
    <property type="entry name" value="T2SS_E_N_sf"/>
</dbReference>
<dbReference type="GO" id="GO:0005737">
    <property type="term" value="C:cytoplasm"/>
    <property type="evidence" value="ECO:0007669"/>
    <property type="project" value="UniProtKB-SubCell"/>
</dbReference>
<keyword evidence="4" id="KW-0547">Nucleotide-binding</keyword>
<dbReference type="EMBL" id="CAJPUY010000002">
    <property type="protein sequence ID" value="CAG2130554.1"/>
    <property type="molecule type" value="Genomic_DNA"/>
</dbReference>
<dbReference type="Gene3D" id="3.30.450.90">
    <property type="match status" value="1"/>
</dbReference>
<dbReference type="PANTHER" id="PTHR30258">
    <property type="entry name" value="TYPE II SECRETION SYSTEM PROTEIN GSPE-RELATED"/>
    <property type="match status" value="1"/>
</dbReference>
<comment type="subcellular location">
    <subcellularLocation>
        <location evidence="1">Cytoplasm</location>
    </subcellularLocation>
</comment>
<dbReference type="Proteomes" id="UP000672934">
    <property type="component" value="Unassembled WGS sequence"/>
</dbReference>
<dbReference type="SUPFAM" id="SSF160246">
    <property type="entry name" value="EspE N-terminal domain-like"/>
    <property type="match status" value="1"/>
</dbReference>
<dbReference type="InterPro" id="IPR001482">
    <property type="entry name" value="T2SS/T4SS_dom"/>
</dbReference>
<sequence length="591" mass="64847">MAPTGARGCLHHLVPAMTLGLALAQSRRIAPALLAQLEQSARDKKTQLIDEIVGSGTMTAHDVALFAADKYQLPLLDLTQYNLNKVPPALAGNREFHAHRLLPLGRRENRLVVGISDPSNQDGLDAIKQKYNVPIDTVVVEHDKLMKHVRSAGEAAGTLRDIAPGTPTARKLIEYDPVASATAQRNRTATSDIDDAPVVRFLQKLLTEAFHRGASDLHFEPFETFYRIRFRVDGVLQEVARPPLDIRDKVATRIKVLSRLDISEKRVPQDGRMKLLIPLPQGKDSKEIVEKAVDFRVSTLPTLFGEKIVMRILESSSDKLDIDQLGYEPEQKALLMETIKRPYGMILVTGPTGSGKTVSLYTFLNLLNQGDINISTAEDPAEIQLPGINQVNVNDKAGLTFAAALRSFLRQDPDIIMVGEIRDLETADISIKAAQTGHLVLSTLHTNDAPTTLTRLMNMGVAAFNIASSVLLITAQRLARRLCTCKRAGSIPHEALLEAGFKEHQIDGSWQPYQPVGCERCNGSGYKGRCGIYQVMPITEAMQQIILSHGTALQIAEQARRDGVLSLREAGLLKVKQGVTSLEEVLATTNT</sequence>
<keyword evidence="8" id="KW-1185">Reference proteome</keyword>
<dbReference type="Gene3D" id="3.30.300.160">
    <property type="entry name" value="Type II secretion system, protein E, N-terminal domain"/>
    <property type="match status" value="1"/>
</dbReference>
<organism evidence="7 8">
    <name type="scientific">Cupriavidus yeoncheonensis</name>
    <dbReference type="NCBI Taxonomy" id="1462994"/>
    <lineage>
        <taxon>Bacteria</taxon>
        <taxon>Pseudomonadati</taxon>
        <taxon>Pseudomonadota</taxon>
        <taxon>Betaproteobacteria</taxon>
        <taxon>Burkholderiales</taxon>
        <taxon>Burkholderiaceae</taxon>
        <taxon>Cupriavidus</taxon>
    </lineage>
</organism>